<name>A0A9E7JUJ2_9LILI</name>
<feature type="coiled-coil region" evidence="1">
    <location>
        <begin position="310"/>
        <end position="344"/>
    </location>
</feature>
<keyword evidence="3" id="KW-0812">Transmembrane</keyword>
<feature type="compositionally biased region" description="Basic and acidic residues" evidence="2">
    <location>
        <begin position="165"/>
        <end position="185"/>
    </location>
</feature>
<evidence type="ECO:0000256" key="1">
    <source>
        <dbReference type="SAM" id="Coils"/>
    </source>
</evidence>
<dbReference type="AlphaFoldDB" id="A0A9E7JUJ2"/>
<evidence type="ECO:0000256" key="2">
    <source>
        <dbReference type="SAM" id="MobiDB-lite"/>
    </source>
</evidence>
<evidence type="ECO:0000313" key="5">
    <source>
        <dbReference type="Proteomes" id="UP001055439"/>
    </source>
</evidence>
<proteinExistence type="predicted"/>
<protein>
    <recommendedName>
        <fullName evidence="6">Protein CHUP1, chloroplastic</fullName>
    </recommendedName>
</protein>
<accession>A0A9E7JUJ2</accession>
<sequence length="475" mass="54060">MIDLKAWQTWRLGLLGIMSDLEAQLTFHYGRLDNVADLVFKSKLDSKTPFGGKLRRCTRSRSPLRQDKDAERASLPWVIQLHGEGSLRPSLCMERGKNRREGIKPLVLKLAIPLALPLAGFIFSTITRKCRTRNRASSSVSSREGSLTMDSSESVSLYESEDEESSRGQEEAQREPVEHCDPSEDVRVQCPENLEGEIESLKCLVSAMDDRASEAESQFQDYRDAKEKESLFQKLQIMCLGFQLECLESRNQRLEATIADQQTALEKLDEMRAEIKWLRREGKKLAKVDGLLLHEARRQARIPGAREAELSQIKEELRFVKDLADQLQEEKKALDQKMDSLAAKYQSASEIEDGNMRMASNKELLDQLEQFRQQWYLEMEELIYIGWVGACLRHELLMDQEKQLQEIMELPADDEAEARKVELHDSSAVAETGHGACLDAAARKNRSGSKKPRLLHKLKGWAKGGKGVSKQLRES</sequence>
<keyword evidence="5" id="KW-1185">Reference proteome</keyword>
<dbReference type="EMBL" id="CP097506">
    <property type="protein sequence ID" value="URD94907.1"/>
    <property type="molecule type" value="Genomic_DNA"/>
</dbReference>
<dbReference type="OrthoDB" id="687739at2759"/>
<evidence type="ECO:0000313" key="4">
    <source>
        <dbReference type="EMBL" id="URD94907.1"/>
    </source>
</evidence>
<keyword evidence="3" id="KW-0472">Membrane</keyword>
<reference evidence="4" key="1">
    <citation type="submission" date="2022-05" db="EMBL/GenBank/DDBJ databases">
        <title>The Musa troglodytarum L. genome provides insights into the mechanism of non-climacteric behaviour and enrichment of carotenoids.</title>
        <authorList>
            <person name="Wang J."/>
        </authorList>
    </citation>
    <scope>NUCLEOTIDE SEQUENCE</scope>
    <source>
        <tissue evidence="4">Leaf</tissue>
    </source>
</reference>
<feature type="transmembrane region" description="Helical" evidence="3">
    <location>
        <begin position="106"/>
        <end position="126"/>
    </location>
</feature>
<feature type="compositionally biased region" description="Polar residues" evidence="2">
    <location>
        <begin position="148"/>
        <end position="157"/>
    </location>
</feature>
<feature type="compositionally biased region" description="Low complexity" evidence="2">
    <location>
        <begin position="135"/>
        <end position="146"/>
    </location>
</feature>
<feature type="coiled-coil region" evidence="1">
    <location>
        <begin position="244"/>
        <end position="281"/>
    </location>
</feature>
<dbReference type="Proteomes" id="UP001055439">
    <property type="component" value="Chromosome 4"/>
</dbReference>
<feature type="region of interest" description="Disordered" evidence="2">
    <location>
        <begin position="434"/>
        <end position="454"/>
    </location>
</feature>
<evidence type="ECO:0008006" key="6">
    <source>
        <dbReference type="Google" id="ProtNLM"/>
    </source>
</evidence>
<organism evidence="4 5">
    <name type="scientific">Musa troglodytarum</name>
    <name type="common">fe'i banana</name>
    <dbReference type="NCBI Taxonomy" id="320322"/>
    <lineage>
        <taxon>Eukaryota</taxon>
        <taxon>Viridiplantae</taxon>
        <taxon>Streptophyta</taxon>
        <taxon>Embryophyta</taxon>
        <taxon>Tracheophyta</taxon>
        <taxon>Spermatophyta</taxon>
        <taxon>Magnoliopsida</taxon>
        <taxon>Liliopsida</taxon>
        <taxon>Zingiberales</taxon>
        <taxon>Musaceae</taxon>
        <taxon>Musa</taxon>
    </lineage>
</organism>
<feature type="compositionally biased region" description="Basic residues" evidence="2">
    <location>
        <begin position="443"/>
        <end position="454"/>
    </location>
</feature>
<keyword evidence="1" id="KW-0175">Coiled coil</keyword>
<evidence type="ECO:0000256" key="3">
    <source>
        <dbReference type="SAM" id="Phobius"/>
    </source>
</evidence>
<gene>
    <name evidence="4" type="ORF">MUK42_30295</name>
</gene>
<keyword evidence="3" id="KW-1133">Transmembrane helix</keyword>
<feature type="region of interest" description="Disordered" evidence="2">
    <location>
        <begin position="134"/>
        <end position="185"/>
    </location>
</feature>